<protein>
    <submittedName>
        <fullName evidence="2">Uncharacterized protein</fullName>
    </submittedName>
</protein>
<gene>
    <name evidence="2" type="ORF">CRG98_035015</name>
</gene>
<dbReference type="EMBL" id="PGOL01002859">
    <property type="protein sequence ID" value="PKI44660.1"/>
    <property type="molecule type" value="Genomic_DNA"/>
</dbReference>
<evidence type="ECO:0000313" key="2">
    <source>
        <dbReference type="EMBL" id="PKI44660.1"/>
    </source>
</evidence>
<reference evidence="2 3" key="1">
    <citation type="submission" date="2017-11" db="EMBL/GenBank/DDBJ databases">
        <title>De-novo sequencing of pomegranate (Punica granatum L.) genome.</title>
        <authorList>
            <person name="Akparov Z."/>
            <person name="Amiraslanov A."/>
            <person name="Hajiyeva S."/>
            <person name="Abbasov M."/>
            <person name="Kaur K."/>
            <person name="Hamwieh A."/>
            <person name="Solovyev V."/>
            <person name="Salamov A."/>
            <person name="Braich B."/>
            <person name="Kosarev P."/>
            <person name="Mahmoud A."/>
            <person name="Hajiyev E."/>
            <person name="Babayeva S."/>
            <person name="Izzatullayeva V."/>
            <person name="Mammadov A."/>
            <person name="Mammadov A."/>
            <person name="Sharifova S."/>
            <person name="Ojaghi J."/>
            <person name="Eynullazada K."/>
            <person name="Bayramov B."/>
            <person name="Abdulazimova A."/>
            <person name="Shahmuradov I."/>
        </authorList>
    </citation>
    <scope>NUCLEOTIDE SEQUENCE [LARGE SCALE GENOMIC DNA]</scope>
    <source>
        <strain evidence="3">cv. AG2017</strain>
        <tissue evidence="2">Leaf</tissue>
    </source>
</reference>
<proteinExistence type="predicted"/>
<sequence>MENVKPQHNHKSSTEPNAEDAAYAGTIDCRGAAERFNGVLISPEPNTADATGTIDSREAAKKFNGVLIRGFPNQSTTQSTELAQQFIKEPNHGPKMPKPKLRVLP</sequence>
<evidence type="ECO:0000313" key="3">
    <source>
        <dbReference type="Proteomes" id="UP000233551"/>
    </source>
</evidence>
<comment type="caution">
    <text evidence="2">The sequence shown here is derived from an EMBL/GenBank/DDBJ whole genome shotgun (WGS) entry which is preliminary data.</text>
</comment>
<name>A0A2I0ILX1_PUNGR</name>
<dbReference type="AlphaFoldDB" id="A0A2I0ILX1"/>
<feature type="region of interest" description="Disordered" evidence="1">
    <location>
        <begin position="1"/>
        <end position="25"/>
    </location>
</feature>
<keyword evidence="3" id="KW-1185">Reference proteome</keyword>
<evidence type="ECO:0000256" key="1">
    <source>
        <dbReference type="SAM" id="MobiDB-lite"/>
    </source>
</evidence>
<accession>A0A2I0ILX1</accession>
<dbReference type="Proteomes" id="UP000233551">
    <property type="component" value="Unassembled WGS sequence"/>
</dbReference>
<organism evidence="2 3">
    <name type="scientific">Punica granatum</name>
    <name type="common">Pomegranate</name>
    <dbReference type="NCBI Taxonomy" id="22663"/>
    <lineage>
        <taxon>Eukaryota</taxon>
        <taxon>Viridiplantae</taxon>
        <taxon>Streptophyta</taxon>
        <taxon>Embryophyta</taxon>
        <taxon>Tracheophyta</taxon>
        <taxon>Spermatophyta</taxon>
        <taxon>Magnoliopsida</taxon>
        <taxon>eudicotyledons</taxon>
        <taxon>Gunneridae</taxon>
        <taxon>Pentapetalae</taxon>
        <taxon>rosids</taxon>
        <taxon>malvids</taxon>
        <taxon>Myrtales</taxon>
        <taxon>Lythraceae</taxon>
        <taxon>Punica</taxon>
    </lineage>
</organism>